<dbReference type="Proteomes" id="UP001645859">
    <property type="component" value="Unassembled WGS sequence"/>
</dbReference>
<dbReference type="PANTHER" id="PTHR43355">
    <property type="entry name" value="FLAVIN REDUCTASE (NADPH)"/>
    <property type="match status" value="1"/>
</dbReference>
<keyword evidence="3" id="KW-1185">Reference proteome</keyword>
<evidence type="ECO:0000313" key="3">
    <source>
        <dbReference type="Proteomes" id="UP001645859"/>
    </source>
</evidence>
<dbReference type="EMBL" id="QYAC01000004">
    <property type="protein sequence ID" value="MBL3679247.1"/>
    <property type="molecule type" value="Genomic_DNA"/>
</dbReference>
<dbReference type="InterPro" id="IPR051606">
    <property type="entry name" value="Polyketide_Oxido-like"/>
</dbReference>
<dbReference type="InterPro" id="IPR016040">
    <property type="entry name" value="NAD(P)-bd_dom"/>
</dbReference>
<reference evidence="2 3" key="1">
    <citation type="submission" date="2018-09" db="EMBL/GenBank/DDBJ databases">
        <title>Comparative genomics of Leucobacter spp.</title>
        <authorList>
            <person name="Reis A.C."/>
            <person name="Kolvenbach B.A."/>
            <person name="Corvini P.F.X."/>
            <person name="Nunes O.C."/>
        </authorList>
    </citation>
    <scope>NUCLEOTIDE SEQUENCE [LARGE SCALE GENOMIC DNA]</scope>
    <source>
        <strain evidence="2 3">TAN 31504</strain>
    </source>
</reference>
<dbReference type="SUPFAM" id="SSF51735">
    <property type="entry name" value="NAD(P)-binding Rossmann-fold domains"/>
    <property type="match status" value="1"/>
</dbReference>
<dbReference type="PANTHER" id="PTHR43355:SF2">
    <property type="entry name" value="FLAVIN REDUCTASE (NADPH)"/>
    <property type="match status" value="1"/>
</dbReference>
<proteinExistence type="predicted"/>
<sequence>MTRVTIVGGSGYAGAHIAEAAAVRGFAVTSVTRGEVAQQIGGVTYTRGSILDPADRARWIAGSDVIVVAISPRGDMSGETRRAIAELATEVADAAAPGVRLGVVGGAGSLLQAPGGPRVMDGPDFPAEIQAEAAEMGDVLEDLRATPERLDWFYVSPAGGFGPWAAGEYTGEYRLGGDVILTDDAGNSNISGADFGVAVVDEIETPEHRRQRFTLAY</sequence>
<evidence type="ECO:0000259" key="1">
    <source>
        <dbReference type="Pfam" id="PF13460"/>
    </source>
</evidence>
<dbReference type="Pfam" id="PF13460">
    <property type="entry name" value="NAD_binding_10"/>
    <property type="match status" value="1"/>
</dbReference>
<dbReference type="Gene3D" id="3.40.50.720">
    <property type="entry name" value="NAD(P)-binding Rossmann-like Domain"/>
    <property type="match status" value="1"/>
</dbReference>
<dbReference type="RefSeq" id="WP_202344531.1">
    <property type="nucleotide sequence ID" value="NZ_BAAAPI010000015.1"/>
</dbReference>
<dbReference type="InterPro" id="IPR036291">
    <property type="entry name" value="NAD(P)-bd_dom_sf"/>
</dbReference>
<gene>
    <name evidence="2" type="ORF">D3230_08035</name>
</gene>
<name>A0ABS1SGT6_9MICO</name>
<accession>A0ABS1SGT6</accession>
<evidence type="ECO:0000313" key="2">
    <source>
        <dbReference type="EMBL" id="MBL3679247.1"/>
    </source>
</evidence>
<protein>
    <submittedName>
        <fullName evidence="2">NAD-dependent epimerase</fullName>
    </submittedName>
</protein>
<organism evidence="2 3">
    <name type="scientific">Leucobacter chromiireducens subsp. solipictus</name>
    <dbReference type="NCBI Taxonomy" id="398235"/>
    <lineage>
        <taxon>Bacteria</taxon>
        <taxon>Bacillati</taxon>
        <taxon>Actinomycetota</taxon>
        <taxon>Actinomycetes</taxon>
        <taxon>Micrococcales</taxon>
        <taxon>Microbacteriaceae</taxon>
        <taxon>Leucobacter</taxon>
    </lineage>
</organism>
<comment type="caution">
    <text evidence="2">The sequence shown here is derived from an EMBL/GenBank/DDBJ whole genome shotgun (WGS) entry which is preliminary data.</text>
</comment>
<feature type="domain" description="NAD(P)-binding" evidence="1">
    <location>
        <begin position="8"/>
        <end position="201"/>
    </location>
</feature>